<proteinExistence type="predicted"/>
<dbReference type="EMBL" id="BA000001">
    <property type="protein sequence ID" value="BAA30936.1"/>
    <property type="molecule type" value="Genomic_DNA"/>
</dbReference>
<gene>
    <name evidence="1" type="ordered locus">PH1817</name>
</gene>
<sequence length="106" mass="11826">MSETERMFNFVTNINISRTPSHQEGTPLKNLDRISSFLSPLNFSPINVPMSRAIAKENAIIPRVSPIALIKFKLGVVFKYSFDIFNIPSPTSTTLSLLLILDSSNL</sequence>
<protein>
    <submittedName>
        <fullName evidence="1">Uncharacterized protein</fullName>
    </submittedName>
</protein>
<dbReference type="EnsemblBacteria" id="BAA30936">
    <property type="protein sequence ID" value="BAA30936"/>
    <property type="gene ID" value="BAA30936"/>
</dbReference>
<keyword evidence="2" id="KW-1185">Reference proteome</keyword>
<dbReference type="PIR" id="A71193">
    <property type="entry name" value="A71193"/>
</dbReference>
<organism evidence="1 2">
    <name type="scientific">Pyrococcus horikoshii (strain ATCC 700860 / DSM 12428 / JCM 9974 / NBRC 100139 / OT-3)</name>
    <dbReference type="NCBI Taxonomy" id="70601"/>
    <lineage>
        <taxon>Archaea</taxon>
        <taxon>Methanobacteriati</taxon>
        <taxon>Methanobacteriota</taxon>
        <taxon>Thermococci</taxon>
        <taxon>Thermococcales</taxon>
        <taxon>Thermococcaceae</taxon>
        <taxon>Pyrococcus</taxon>
    </lineage>
</organism>
<dbReference type="Proteomes" id="UP000000752">
    <property type="component" value="Chromosome"/>
</dbReference>
<reference evidence="1 2" key="1">
    <citation type="journal article" date="1998" name="DNA Res.">
        <title>Complete sequence and gene organization of the genome of a hyper-thermophilic archaebacterium, Pyrococcus horikoshii OT3.</title>
        <authorList>
            <person name="Kawarabayasi Y."/>
            <person name="Sawada M."/>
            <person name="Horikawa H."/>
            <person name="Haikawa Y."/>
            <person name="Hino Y."/>
            <person name="Yamamoto S."/>
            <person name="Sekine M."/>
            <person name="Baba S."/>
            <person name="Kosugi H."/>
            <person name="Hosoyama A."/>
            <person name="Nagai Y."/>
            <person name="Sakai M."/>
            <person name="Ogura K."/>
            <person name="Otuka R."/>
            <person name="Nakazawa H."/>
            <person name="Takamiya M."/>
            <person name="Ohfuku Y."/>
            <person name="Funahashi T."/>
            <person name="Tanaka T."/>
            <person name="Kudoh Y."/>
            <person name="Yamazaki J."/>
            <person name="Kushida N."/>
            <person name="Oguchi A."/>
            <person name="Aoki K."/>
            <person name="Nakamura Y."/>
            <person name="Robb T.F."/>
            <person name="Horikoshi K."/>
            <person name="Masuchi Y."/>
            <person name="Shizuya H."/>
            <person name="Kikuchi H."/>
        </authorList>
    </citation>
    <scope>NUCLEOTIDE SEQUENCE [LARGE SCALE GENOMIC DNA]</scope>
    <source>
        <strain evidence="2">ATCC 700860 / DSM 12428 / JCM 9974 / NBRC 100139 / OT-3</strain>
    </source>
</reference>
<name>O59481_PYRHO</name>
<evidence type="ECO:0000313" key="2">
    <source>
        <dbReference type="Proteomes" id="UP000000752"/>
    </source>
</evidence>
<dbReference type="AlphaFoldDB" id="O59481"/>
<evidence type="ECO:0000313" key="1">
    <source>
        <dbReference type="EMBL" id="BAA30936.1"/>
    </source>
</evidence>
<accession>O59481</accession>
<dbReference type="KEGG" id="pho:PH1817"/>